<dbReference type="Proteomes" id="UP000018890">
    <property type="component" value="Unassembled WGS sequence"/>
</dbReference>
<gene>
    <name evidence="2" type="ORF">JCM9140_4580</name>
</gene>
<accession>W4Q8P6</accession>
<protein>
    <submittedName>
        <fullName evidence="2">Uncharacterized protein</fullName>
    </submittedName>
</protein>
<evidence type="ECO:0000256" key="1">
    <source>
        <dbReference type="SAM" id="Phobius"/>
    </source>
</evidence>
<keyword evidence="1" id="KW-0812">Transmembrane</keyword>
<feature type="transmembrane region" description="Helical" evidence="1">
    <location>
        <begin position="6"/>
        <end position="23"/>
    </location>
</feature>
<dbReference type="AlphaFoldDB" id="W4Q8P6"/>
<dbReference type="EMBL" id="BAUT01000099">
    <property type="protein sequence ID" value="GAE28360.1"/>
    <property type="molecule type" value="Genomic_DNA"/>
</dbReference>
<sequence>MWTYIAYGLSFIFFAALTLRYRLEVKEEQFIHTIQVFGFSLLKRTIHANDIEKITIIYLGKKTIILLHLKKKLRIKLQRFSPEGIDQQMIQFAEANNIEVENPN</sequence>
<evidence type="ECO:0000313" key="2">
    <source>
        <dbReference type="EMBL" id="GAE28360.1"/>
    </source>
</evidence>
<reference evidence="2" key="1">
    <citation type="journal article" date="2014" name="Genome Announc.">
        <title>Draft Genome Sequences of Three Alkaliphilic Bacillus Strains, Bacillus wakoensis JCM 9140T, Bacillus akibai JCM 9157T, and Bacillus hemicellulosilyticus JCM 9152T.</title>
        <authorList>
            <person name="Yuki M."/>
            <person name="Oshima K."/>
            <person name="Suda W."/>
            <person name="Oshida Y."/>
            <person name="Kitamura K."/>
            <person name="Iida T."/>
            <person name="Hattori M."/>
            <person name="Ohkuma M."/>
        </authorList>
    </citation>
    <scope>NUCLEOTIDE SEQUENCE [LARGE SCALE GENOMIC DNA]</scope>
    <source>
        <strain evidence="2">JCM 9140</strain>
    </source>
</reference>
<evidence type="ECO:0000313" key="3">
    <source>
        <dbReference type="Proteomes" id="UP000018890"/>
    </source>
</evidence>
<keyword evidence="3" id="KW-1185">Reference proteome</keyword>
<organism evidence="2 3">
    <name type="scientific">Halalkalibacter wakoensis JCM 9140</name>
    <dbReference type="NCBI Taxonomy" id="1236970"/>
    <lineage>
        <taxon>Bacteria</taxon>
        <taxon>Bacillati</taxon>
        <taxon>Bacillota</taxon>
        <taxon>Bacilli</taxon>
        <taxon>Bacillales</taxon>
        <taxon>Bacillaceae</taxon>
        <taxon>Halalkalibacter</taxon>
    </lineage>
</organism>
<keyword evidence="1" id="KW-1133">Transmembrane helix</keyword>
<comment type="caution">
    <text evidence="2">The sequence shown here is derived from an EMBL/GenBank/DDBJ whole genome shotgun (WGS) entry which is preliminary data.</text>
</comment>
<keyword evidence="1" id="KW-0472">Membrane</keyword>
<proteinExistence type="predicted"/>
<name>W4Q8P6_9BACI</name>